<comment type="similarity">
    <text evidence="6">Belongs to the HepT RNase toxin family.</text>
</comment>
<dbReference type="InterPro" id="IPR051813">
    <property type="entry name" value="HepT_RNase_toxin"/>
</dbReference>
<evidence type="ECO:0000256" key="6">
    <source>
        <dbReference type="ARBA" id="ARBA00024207"/>
    </source>
</evidence>
<evidence type="ECO:0000256" key="5">
    <source>
        <dbReference type="ARBA" id="ARBA00022801"/>
    </source>
</evidence>
<dbReference type="PANTHER" id="PTHR34139">
    <property type="entry name" value="UPF0331 PROTEIN MJ0127"/>
    <property type="match status" value="1"/>
</dbReference>
<keyword evidence="8" id="KW-1185">Reference proteome</keyword>
<dbReference type="GO" id="GO:0110001">
    <property type="term" value="C:toxin-antitoxin complex"/>
    <property type="evidence" value="ECO:0007669"/>
    <property type="project" value="InterPro"/>
</dbReference>
<dbReference type="OrthoDB" id="159782at2"/>
<evidence type="ECO:0000313" key="7">
    <source>
        <dbReference type="EMBL" id="TQJ08028.1"/>
    </source>
</evidence>
<comment type="caution">
    <text evidence="7">The sequence shown here is derived from an EMBL/GenBank/DDBJ whole genome shotgun (WGS) entry which is preliminary data.</text>
</comment>
<gene>
    <name evidence="7" type="ORF">FB458_1107</name>
</gene>
<dbReference type="Proteomes" id="UP000317893">
    <property type="component" value="Unassembled WGS sequence"/>
</dbReference>
<sequence>MSRTVDDRIGDILDAVDRCEEYAPRVRSSEIGTMAYDAILRNLAVIGEAVRSLPEEVRSAMPTIPWSSISGLRNVVVHEYFRVDHDLIVALVEKELGELKRALRDYTKE</sequence>
<evidence type="ECO:0000313" key="8">
    <source>
        <dbReference type="Proteomes" id="UP000317893"/>
    </source>
</evidence>
<keyword evidence="1" id="KW-0597">Phosphoprotein</keyword>
<keyword evidence="5" id="KW-0378">Hydrolase</keyword>
<dbReference type="InterPro" id="IPR037038">
    <property type="entry name" value="HepT-like_sf"/>
</dbReference>
<dbReference type="PANTHER" id="PTHR34139:SF1">
    <property type="entry name" value="RNASE MJ1380-RELATED"/>
    <property type="match status" value="1"/>
</dbReference>
<reference evidence="7 8" key="1">
    <citation type="submission" date="2019-06" db="EMBL/GenBank/DDBJ databases">
        <title>Sequencing the genomes of 1000 actinobacteria strains.</title>
        <authorList>
            <person name="Klenk H.-P."/>
        </authorList>
    </citation>
    <scope>NUCLEOTIDE SEQUENCE [LARGE SCALE GENOMIC DNA]</scope>
    <source>
        <strain evidence="7 8">DSM 18607</strain>
    </source>
</reference>
<keyword evidence="4" id="KW-0547">Nucleotide-binding</keyword>
<dbReference type="Pfam" id="PF01934">
    <property type="entry name" value="HepT-like"/>
    <property type="match status" value="1"/>
</dbReference>
<dbReference type="RefSeq" id="WP_141847447.1">
    <property type="nucleotide sequence ID" value="NZ_BAAAPR010000002.1"/>
</dbReference>
<protein>
    <submittedName>
        <fullName evidence="7">Uncharacterized protein with HEPN domain</fullName>
    </submittedName>
</protein>
<accession>A0A542DY73</accession>
<dbReference type="GO" id="GO:0000166">
    <property type="term" value="F:nucleotide binding"/>
    <property type="evidence" value="ECO:0007669"/>
    <property type="project" value="UniProtKB-KW"/>
</dbReference>
<proteinExistence type="inferred from homology"/>
<dbReference type="GO" id="GO:0004540">
    <property type="term" value="F:RNA nuclease activity"/>
    <property type="evidence" value="ECO:0007669"/>
    <property type="project" value="InterPro"/>
</dbReference>
<name>A0A542DY73_9MICO</name>
<evidence type="ECO:0000256" key="1">
    <source>
        <dbReference type="ARBA" id="ARBA00022553"/>
    </source>
</evidence>
<dbReference type="GO" id="GO:0016787">
    <property type="term" value="F:hydrolase activity"/>
    <property type="evidence" value="ECO:0007669"/>
    <property type="project" value="UniProtKB-KW"/>
</dbReference>
<evidence type="ECO:0000256" key="3">
    <source>
        <dbReference type="ARBA" id="ARBA00022722"/>
    </source>
</evidence>
<evidence type="ECO:0000256" key="2">
    <source>
        <dbReference type="ARBA" id="ARBA00022649"/>
    </source>
</evidence>
<dbReference type="EMBL" id="VFMN01000001">
    <property type="protein sequence ID" value="TQJ08028.1"/>
    <property type="molecule type" value="Genomic_DNA"/>
</dbReference>
<organism evidence="7 8">
    <name type="scientific">Lapillicoccus jejuensis</name>
    <dbReference type="NCBI Taxonomy" id="402171"/>
    <lineage>
        <taxon>Bacteria</taxon>
        <taxon>Bacillati</taxon>
        <taxon>Actinomycetota</taxon>
        <taxon>Actinomycetes</taxon>
        <taxon>Micrococcales</taxon>
        <taxon>Intrasporangiaceae</taxon>
        <taxon>Lapillicoccus</taxon>
    </lineage>
</organism>
<dbReference type="InterPro" id="IPR008201">
    <property type="entry name" value="HepT-like"/>
</dbReference>
<keyword evidence="3" id="KW-0540">Nuclease</keyword>
<dbReference type="Gene3D" id="1.20.120.580">
    <property type="entry name" value="bsu32300-like"/>
    <property type="match status" value="1"/>
</dbReference>
<evidence type="ECO:0000256" key="4">
    <source>
        <dbReference type="ARBA" id="ARBA00022741"/>
    </source>
</evidence>
<keyword evidence="2" id="KW-1277">Toxin-antitoxin system</keyword>
<dbReference type="AlphaFoldDB" id="A0A542DY73"/>